<dbReference type="InterPro" id="IPR004467">
    <property type="entry name" value="Or_phspho_trans_dom"/>
</dbReference>
<proteinExistence type="inferred from homology"/>
<evidence type="ECO:0000256" key="4">
    <source>
        <dbReference type="ARBA" id="ARBA00011971"/>
    </source>
</evidence>
<dbReference type="InterPro" id="IPR001754">
    <property type="entry name" value="OMPdeCOase_dom"/>
</dbReference>
<dbReference type="FunFam" id="3.40.50.2020:FF:000058">
    <property type="entry name" value="Orotidine-5-phosphate decarboxylase/orotate phosphoribosyltransferase"/>
    <property type="match status" value="1"/>
</dbReference>
<evidence type="ECO:0000256" key="14">
    <source>
        <dbReference type="ARBA" id="ARBA00049157"/>
    </source>
</evidence>
<feature type="domain" description="Orotidine 5'-phosphate decarboxylase" evidence="15">
    <location>
        <begin position="15"/>
        <end position="246"/>
    </location>
</feature>
<keyword evidence="10" id="KW-0460">Magnesium</keyword>
<organism evidence="16">
    <name type="scientific">Neobodo designis</name>
    <name type="common">Flagellated protozoan</name>
    <name type="synonym">Bodo designis</name>
    <dbReference type="NCBI Taxonomy" id="312471"/>
    <lineage>
        <taxon>Eukaryota</taxon>
        <taxon>Discoba</taxon>
        <taxon>Euglenozoa</taxon>
        <taxon>Kinetoplastea</taxon>
        <taxon>Metakinetoplastina</taxon>
        <taxon>Neobodonida</taxon>
        <taxon>Neobodo</taxon>
    </lineage>
</organism>
<evidence type="ECO:0000256" key="9">
    <source>
        <dbReference type="ARBA" id="ARBA00022793"/>
    </source>
</evidence>
<dbReference type="PANTHER" id="PTHR43375">
    <property type="entry name" value="OROTIDINE 5'-PHOSPHATE DECARBOXYLASE"/>
    <property type="match status" value="1"/>
</dbReference>
<dbReference type="EC" id="2.4.2.10" evidence="4"/>
<evidence type="ECO:0000256" key="8">
    <source>
        <dbReference type="ARBA" id="ARBA00022679"/>
    </source>
</evidence>
<evidence type="ECO:0000256" key="5">
    <source>
        <dbReference type="ARBA" id="ARBA00012321"/>
    </source>
</evidence>
<keyword evidence="11" id="KW-0665">Pyrimidine biosynthesis</keyword>
<dbReference type="Gene3D" id="3.20.20.70">
    <property type="entry name" value="Aldolase class I"/>
    <property type="match status" value="1"/>
</dbReference>
<dbReference type="GO" id="GO:0006207">
    <property type="term" value="P:'de novo' pyrimidine nucleobase biosynthetic process"/>
    <property type="evidence" value="ECO:0007669"/>
    <property type="project" value="InterPro"/>
</dbReference>
<dbReference type="GO" id="GO:0004590">
    <property type="term" value="F:orotidine-5'-phosphate decarboxylase activity"/>
    <property type="evidence" value="ECO:0007669"/>
    <property type="project" value="UniProtKB-EC"/>
</dbReference>
<sequence length="461" mass="49706">MSFFAKLNKRAEGSLLCVGLDPRAATAAEAEAQCLRVIEQTAPYAAAFKPNAAFFERHGEQGWASLKRVIAAIPSEIPVILDAKRGDIADTAVAYADAAFKALGAGAITLSPYMGRDTLTPFLKHADNAVFALCKTSNKGSSDLQDLSVGDGKFLYEHVARVCEQQWSRPHGNLGIVVGATNPEAMKRVRRAAPTLWFLVPGIGAQGGDLAASLKAGLRADGSGMLINVSRAVFNAPDPAAAAREMVDRINAHRNANRTGLAQALLESKCARFGTFKLKSGKMSPIYIDLRRLVTHPRILQLVAAEYAELLKTIEYDRLVGLPYAALPIATAISLHVNKPLIYPRREAKTYGTKATIEGDFNKGDRVVIIDDLVTTGETKIEAIDKLKEVGLQVVAIVVLIDREMGATQFLGSHGFNFKAVASLTDLLEQWRSTNAVTAQQYQQTKDFISSGKAKAATSKL</sequence>
<dbReference type="Gene3D" id="3.40.50.2020">
    <property type="match status" value="1"/>
</dbReference>
<evidence type="ECO:0000256" key="2">
    <source>
        <dbReference type="ARBA" id="ARBA00004889"/>
    </source>
</evidence>
<evidence type="ECO:0000256" key="7">
    <source>
        <dbReference type="ARBA" id="ARBA00022676"/>
    </source>
</evidence>
<dbReference type="PANTHER" id="PTHR43375:SF1">
    <property type="entry name" value="OROTIDINE 5'-PHOSPHATE DECARBOXYLASE"/>
    <property type="match status" value="1"/>
</dbReference>
<reference evidence="16" key="1">
    <citation type="submission" date="2021-01" db="EMBL/GenBank/DDBJ databases">
        <authorList>
            <person name="Corre E."/>
            <person name="Pelletier E."/>
            <person name="Niang G."/>
            <person name="Scheremetjew M."/>
            <person name="Finn R."/>
            <person name="Kale V."/>
            <person name="Holt S."/>
            <person name="Cochrane G."/>
            <person name="Meng A."/>
            <person name="Brown T."/>
            <person name="Cohen L."/>
        </authorList>
    </citation>
    <scope>NUCLEOTIDE SEQUENCE</scope>
    <source>
        <strain evidence="16">CCAP 1951/1</strain>
    </source>
</reference>
<dbReference type="NCBIfam" id="TIGR00336">
    <property type="entry name" value="pyrE"/>
    <property type="match status" value="1"/>
</dbReference>
<dbReference type="InterPro" id="IPR000836">
    <property type="entry name" value="PRTase_dom"/>
</dbReference>
<dbReference type="Pfam" id="PF00215">
    <property type="entry name" value="OMPdecase"/>
    <property type="match status" value="1"/>
</dbReference>
<comment type="catalytic activity">
    <reaction evidence="14">
        <text>orotidine 5'-phosphate + H(+) = UMP + CO2</text>
        <dbReference type="Rhea" id="RHEA:11596"/>
        <dbReference type="ChEBI" id="CHEBI:15378"/>
        <dbReference type="ChEBI" id="CHEBI:16526"/>
        <dbReference type="ChEBI" id="CHEBI:57538"/>
        <dbReference type="ChEBI" id="CHEBI:57865"/>
        <dbReference type="EC" id="4.1.1.23"/>
    </reaction>
</comment>
<dbReference type="InterPro" id="IPR018089">
    <property type="entry name" value="OMPdecase_AS"/>
</dbReference>
<dbReference type="GO" id="GO:0044205">
    <property type="term" value="P:'de novo' UMP biosynthetic process"/>
    <property type="evidence" value="ECO:0007669"/>
    <property type="project" value="UniProtKB-UniPathway"/>
</dbReference>
<dbReference type="GO" id="GO:0005737">
    <property type="term" value="C:cytoplasm"/>
    <property type="evidence" value="ECO:0007669"/>
    <property type="project" value="UniProtKB-ARBA"/>
</dbReference>
<dbReference type="InterPro" id="IPR029057">
    <property type="entry name" value="PRTase-like"/>
</dbReference>
<comment type="pathway">
    <text evidence="2">Pyrimidine metabolism; UMP biosynthesis via de novo pathway; UMP from orotate: step 1/2.</text>
</comment>
<dbReference type="UniPathway" id="UPA00070">
    <property type="reaction ID" value="UER00119"/>
</dbReference>
<evidence type="ECO:0000256" key="6">
    <source>
        <dbReference type="ARBA" id="ARBA00021923"/>
    </source>
</evidence>
<keyword evidence="9" id="KW-0210">Decarboxylase</keyword>
<dbReference type="EC" id="4.1.1.23" evidence="5"/>
<dbReference type="CDD" id="cd04725">
    <property type="entry name" value="OMP_decarboxylase_like"/>
    <property type="match status" value="1"/>
</dbReference>
<dbReference type="SUPFAM" id="SSF53271">
    <property type="entry name" value="PRTase-like"/>
    <property type="match status" value="1"/>
</dbReference>
<evidence type="ECO:0000256" key="11">
    <source>
        <dbReference type="ARBA" id="ARBA00022975"/>
    </source>
</evidence>
<dbReference type="SUPFAM" id="SSF51366">
    <property type="entry name" value="Ribulose-phoshate binding barrel"/>
    <property type="match status" value="1"/>
</dbReference>
<evidence type="ECO:0000313" key="16">
    <source>
        <dbReference type="EMBL" id="CAD9118273.1"/>
    </source>
</evidence>
<dbReference type="InterPro" id="IPR023031">
    <property type="entry name" value="OPRT"/>
</dbReference>
<keyword evidence="12" id="KW-0456">Lyase</keyword>
<evidence type="ECO:0000256" key="10">
    <source>
        <dbReference type="ARBA" id="ARBA00022842"/>
    </source>
</evidence>
<dbReference type="EMBL" id="HBGF01024064">
    <property type="protein sequence ID" value="CAD9118273.1"/>
    <property type="molecule type" value="Transcribed_RNA"/>
</dbReference>
<keyword evidence="8" id="KW-0808">Transferase</keyword>
<dbReference type="CDD" id="cd06223">
    <property type="entry name" value="PRTases_typeI"/>
    <property type="match status" value="1"/>
</dbReference>
<dbReference type="NCBIfam" id="TIGR02127">
    <property type="entry name" value="pyrF_sub2"/>
    <property type="match status" value="1"/>
</dbReference>
<gene>
    <name evidence="16" type="ORF">NDES1114_LOCUS15936</name>
</gene>
<dbReference type="InterPro" id="IPR011995">
    <property type="entry name" value="OMPdecase_type-2"/>
</dbReference>
<name>A0A7S1Q643_NEODS</name>
<dbReference type="InterPro" id="IPR011060">
    <property type="entry name" value="RibuloseP-bd_barrel"/>
</dbReference>
<dbReference type="InterPro" id="IPR013785">
    <property type="entry name" value="Aldolase_TIM"/>
</dbReference>
<dbReference type="AlphaFoldDB" id="A0A7S1Q643"/>
<comment type="similarity">
    <text evidence="3">Belongs to the OMP decarboxylase family. Type 2 subfamily.</text>
</comment>
<evidence type="ECO:0000256" key="12">
    <source>
        <dbReference type="ARBA" id="ARBA00023239"/>
    </source>
</evidence>
<dbReference type="Pfam" id="PF00156">
    <property type="entry name" value="Pribosyltran"/>
    <property type="match status" value="1"/>
</dbReference>
<dbReference type="HAMAP" id="MF_01208">
    <property type="entry name" value="PyrE"/>
    <property type="match status" value="1"/>
</dbReference>
<evidence type="ECO:0000256" key="1">
    <source>
        <dbReference type="ARBA" id="ARBA00004861"/>
    </source>
</evidence>
<comment type="pathway">
    <text evidence="1">Pyrimidine metabolism; UMP biosynthesis via de novo pathway; UMP from orotate: step 2/2.</text>
</comment>
<evidence type="ECO:0000256" key="3">
    <source>
        <dbReference type="ARBA" id="ARBA00008847"/>
    </source>
</evidence>
<accession>A0A7S1Q643</accession>
<evidence type="ECO:0000256" key="13">
    <source>
        <dbReference type="ARBA" id="ARBA00033428"/>
    </source>
</evidence>
<protein>
    <recommendedName>
        <fullName evidence="6">Orotidine 5'-phosphate decarboxylase</fullName>
        <ecNumber evidence="4">2.4.2.10</ecNumber>
        <ecNumber evidence="5">4.1.1.23</ecNumber>
    </recommendedName>
    <alternativeName>
        <fullName evidence="13">OMP decarboxylase</fullName>
    </alternativeName>
</protein>
<dbReference type="PROSITE" id="PS00156">
    <property type="entry name" value="OMPDECASE"/>
    <property type="match status" value="1"/>
</dbReference>
<evidence type="ECO:0000259" key="15">
    <source>
        <dbReference type="SMART" id="SM00934"/>
    </source>
</evidence>
<dbReference type="GO" id="GO:0004588">
    <property type="term" value="F:orotate phosphoribosyltransferase activity"/>
    <property type="evidence" value="ECO:0007669"/>
    <property type="project" value="UniProtKB-EC"/>
</dbReference>
<dbReference type="SMART" id="SM00934">
    <property type="entry name" value="OMPdecase"/>
    <property type="match status" value="1"/>
</dbReference>
<keyword evidence="7" id="KW-0328">Glycosyltransferase</keyword>